<comment type="similarity">
    <text evidence="2">Belongs to the TAF8 family.</text>
</comment>
<dbReference type="GO" id="GO:0005669">
    <property type="term" value="C:transcription factor TFIID complex"/>
    <property type="evidence" value="ECO:0007669"/>
    <property type="project" value="InterPro"/>
</dbReference>
<dbReference type="Pfam" id="PF10406">
    <property type="entry name" value="TAF8_C"/>
    <property type="match status" value="1"/>
</dbReference>
<reference evidence="8 9" key="1">
    <citation type="journal article" date="2013" name="BMC Genomics">
        <title>The miniature genome of a carnivorous plant Genlisea aurea contains a low number of genes and short non-coding sequences.</title>
        <authorList>
            <person name="Leushkin E.V."/>
            <person name="Sutormin R.A."/>
            <person name="Nabieva E.R."/>
            <person name="Penin A.A."/>
            <person name="Kondrashov A.S."/>
            <person name="Logacheva M.D."/>
        </authorList>
    </citation>
    <scope>NUCLEOTIDE SEQUENCE [LARGE SCALE GENOMIC DNA]</scope>
</reference>
<dbReference type="InterPro" id="IPR037818">
    <property type="entry name" value="TAF8"/>
</dbReference>
<feature type="non-terminal residue" evidence="8">
    <location>
        <position position="256"/>
    </location>
</feature>
<evidence type="ECO:0000256" key="6">
    <source>
        <dbReference type="ARBA" id="ARBA00023242"/>
    </source>
</evidence>
<evidence type="ECO:0000313" key="9">
    <source>
        <dbReference type="Proteomes" id="UP000015453"/>
    </source>
</evidence>
<dbReference type="GO" id="GO:0046982">
    <property type="term" value="F:protein heterodimerization activity"/>
    <property type="evidence" value="ECO:0007669"/>
    <property type="project" value="InterPro"/>
</dbReference>
<evidence type="ECO:0000313" key="8">
    <source>
        <dbReference type="EMBL" id="EPS70192.1"/>
    </source>
</evidence>
<comment type="subcellular location">
    <subcellularLocation>
        <location evidence="1">Nucleus</location>
    </subcellularLocation>
</comment>
<evidence type="ECO:0000256" key="2">
    <source>
        <dbReference type="ARBA" id="ARBA00008767"/>
    </source>
</evidence>
<dbReference type="OrthoDB" id="436852at2759"/>
<dbReference type="InterPro" id="IPR009072">
    <property type="entry name" value="Histone-fold"/>
</dbReference>
<dbReference type="InterPro" id="IPR006565">
    <property type="entry name" value="BTP"/>
</dbReference>
<feature type="non-terminal residue" evidence="8">
    <location>
        <position position="1"/>
    </location>
</feature>
<dbReference type="PANTHER" id="PTHR46338">
    <property type="entry name" value="TRANSCRIPTION INITIATION FACTOR TFIID SUBUNIT 8"/>
    <property type="match status" value="1"/>
</dbReference>
<gene>
    <name evidence="8" type="ORF">M569_04569</name>
</gene>
<proteinExistence type="inferred from homology"/>
<keyword evidence="6" id="KW-0539">Nucleus</keyword>
<evidence type="ECO:0000259" key="7">
    <source>
        <dbReference type="SMART" id="SM00576"/>
    </source>
</evidence>
<keyword evidence="5" id="KW-0804">Transcription</keyword>
<dbReference type="EMBL" id="AUSU01001784">
    <property type="protein sequence ID" value="EPS70192.1"/>
    <property type="molecule type" value="Genomic_DNA"/>
</dbReference>
<dbReference type="AlphaFoldDB" id="S8EC93"/>
<evidence type="ECO:0000256" key="1">
    <source>
        <dbReference type="ARBA" id="ARBA00004123"/>
    </source>
</evidence>
<dbReference type="Gene3D" id="1.10.20.10">
    <property type="entry name" value="Histone, subunit A"/>
    <property type="match status" value="1"/>
</dbReference>
<keyword evidence="9" id="KW-1185">Reference proteome</keyword>
<name>S8EC93_9LAMI</name>
<dbReference type="SMART" id="SM00576">
    <property type="entry name" value="BTP"/>
    <property type="match status" value="1"/>
</dbReference>
<dbReference type="PANTHER" id="PTHR46338:SF1">
    <property type="entry name" value="TRANSCRIPTION INITIATION FACTOR TFIID SUBUNIT 8"/>
    <property type="match status" value="1"/>
</dbReference>
<dbReference type="InterPro" id="IPR019473">
    <property type="entry name" value="TFIID_su8_C"/>
</dbReference>
<accession>S8EC93</accession>
<evidence type="ECO:0000256" key="4">
    <source>
        <dbReference type="ARBA" id="ARBA00023015"/>
    </source>
</evidence>
<evidence type="ECO:0000256" key="5">
    <source>
        <dbReference type="ARBA" id="ARBA00023163"/>
    </source>
</evidence>
<keyword evidence="4" id="KW-0805">Transcription regulation</keyword>
<organism evidence="8 9">
    <name type="scientific">Genlisea aurea</name>
    <dbReference type="NCBI Taxonomy" id="192259"/>
    <lineage>
        <taxon>Eukaryota</taxon>
        <taxon>Viridiplantae</taxon>
        <taxon>Streptophyta</taxon>
        <taxon>Embryophyta</taxon>
        <taxon>Tracheophyta</taxon>
        <taxon>Spermatophyta</taxon>
        <taxon>Magnoliopsida</taxon>
        <taxon>eudicotyledons</taxon>
        <taxon>Gunneridae</taxon>
        <taxon>Pentapetalae</taxon>
        <taxon>asterids</taxon>
        <taxon>lamiids</taxon>
        <taxon>Lamiales</taxon>
        <taxon>Lentibulariaceae</taxon>
        <taxon>Genlisea</taxon>
    </lineage>
</organism>
<feature type="domain" description="Bromodomain associated" evidence="7">
    <location>
        <begin position="8"/>
        <end position="84"/>
    </location>
</feature>
<dbReference type="Proteomes" id="UP000015453">
    <property type="component" value="Unassembled WGS sequence"/>
</dbReference>
<protein>
    <recommendedName>
        <fullName evidence="3">Transcription initiation factor TFIID subunit 8</fullName>
    </recommendedName>
</protein>
<evidence type="ECO:0000256" key="3">
    <source>
        <dbReference type="ARBA" id="ARBA00017307"/>
    </source>
</evidence>
<sequence>KRKKLATDEFAHGIARIAVAQVCESLGFQAFQQSALDCLADVGVRYIREIGKLATSSANSGNRSQCNVFDVIQCLEDLGSSQGFLGASDVSHSLSGSGIVRDIIRYVTKAEEIPFAYLIPAFPVVKERKVDPTCYVTDEVPPGGDHIPSWLPRFPDPSTYANANSDNENNSETGLVRKIQHADDAQVERPLNNLQQKIIRDVSEARVAIEAFDAAMVQQKADGNPFLLPPVRFGEKKVSLPVLPFRFLEEEVGYRN</sequence>
<comment type="caution">
    <text evidence="8">The sequence shown here is derived from an EMBL/GenBank/DDBJ whole genome shotgun (WGS) entry which is preliminary data.</text>
</comment>
<dbReference type="Pfam" id="PF07524">
    <property type="entry name" value="Bromo_TP"/>
    <property type="match status" value="1"/>
</dbReference>